<dbReference type="Proteomes" id="UP000000673">
    <property type="component" value="Unassembled WGS sequence"/>
</dbReference>
<feature type="region of interest" description="Disordered" evidence="1">
    <location>
        <begin position="309"/>
        <end position="339"/>
    </location>
</feature>
<gene>
    <name evidence="2" type="ORF">AND_004398</name>
</gene>
<dbReference type="PANTHER" id="PTHR31635">
    <property type="entry name" value="REVERSE TRANSCRIPTASE DOMAIN-CONTAINING PROTEIN-RELATED"/>
    <property type="match status" value="1"/>
</dbReference>
<dbReference type="eggNOG" id="ENOG502RY6Y">
    <property type="taxonomic scope" value="Eukaryota"/>
</dbReference>
<dbReference type="AlphaFoldDB" id="W5JKN5"/>
<organism evidence="2">
    <name type="scientific">Anopheles darlingi</name>
    <name type="common">Mosquito</name>
    <dbReference type="NCBI Taxonomy" id="43151"/>
    <lineage>
        <taxon>Eukaryota</taxon>
        <taxon>Metazoa</taxon>
        <taxon>Ecdysozoa</taxon>
        <taxon>Arthropoda</taxon>
        <taxon>Hexapoda</taxon>
        <taxon>Insecta</taxon>
        <taxon>Pterygota</taxon>
        <taxon>Neoptera</taxon>
        <taxon>Endopterygota</taxon>
        <taxon>Diptera</taxon>
        <taxon>Nematocera</taxon>
        <taxon>Culicoidea</taxon>
        <taxon>Culicidae</taxon>
        <taxon>Anophelinae</taxon>
        <taxon>Anopheles</taxon>
    </lineage>
</organism>
<proteinExistence type="predicted"/>
<reference evidence="2 4" key="1">
    <citation type="journal article" date="2010" name="BMC Genomics">
        <title>Combination of measures distinguishes pre-miRNAs from other stem-loops in the genome of the newly sequenced Anopheles darlingi.</title>
        <authorList>
            <person name="Mendes N.D."/>
            <person name="Freitas A.T."/>
            <person name="Vasconcelos A.T."/>
            <person name="Sagot M.F."/>
        </authorList>
    </citation>
    <scope>NUCLEOTIDE SEQUENCE</scope>
</reference>
<dbReference type="VEuPathDB" id="VectorBase:ADAC004398"/>
<dbReference type="EMBL" id="ADMH02001154">
    <property type="protein sequence ID" value="ETN63873.1"/>
    <property type="molecule type" value="Genomic_DNA"/>
</dbReference>
<dbReference type="STRING" id="43151.W5JKN5"/>
<evidence type="ECO:0000313" key="4">
    <source>
        <dbReference type="Proteomes" id="UP000000673"/>
    </source>
</evidence>
<dbReference type="EnsemblMetazoa" id="ADAC004398-RA">
    <property type="protein sequence ID" value="ADAC004398-PA"/>
    <property type="gene ID" value="ADAC004398"/>
</dbReference>
<name>W5JKN5_ANODA</name>
<keyword evidence="4" id="KW-1185">Reference proteome</keyword>
<reference evidence="2" key="2">
    <citation type="submission" date="2010-05" db="EMBL/GenBank/DDBJ databases">
        <authorList>
            <person name="Almeida L.G."/>
            <person name="Nicolas M.F."/>
            <person name="Souza R.C."/>
            <person name="Vasconcelos A.T.R."/>
        </authorList>
    </citation>
    <scope>NUCLEOTIDE SEQUENCE</scope>
</reference>
<sequence length="429" mass="47650">MDSSLKSITIVSININTISNANKIEALRSFLRRLGERRQRSNVIHSLKIGDGEEIKDPKELIDHVQAFYKKLYSAEASVPDESFACDRIIPRNCEKNNNSMQEISYDEILHAIQNSSPRKSPGPDGLPIEFYRQTLHIIWRELTLVLNEARKGTIPESFVDGHLAYIPQPLRQDPTTRSLRQVMVNMLPTARIQMTTRRVLNWAKGRADGVFEWISEAVPFGEPAENNSPNRQIDEPEMANPSYIRTHKPFRDRKNDLETVLVGIHFVASSHHFINGKLKIRCTARIHDIYLQSTERSVDEDRPRVISAASSANGGNAGGGSSGSSSSENGKSIPYDHFPYGENELDRKDYMTHLQGDMAASGGSPVAQPTLLMSVLGRLRLPSINHSATSHRTALTPPPPPPPFASIVLALTGLAGSVWPLTNHFVAA</sequence>
<evidence type="ECO:0000313" key="2">
    <source>
        <dbReference type="EMBL" id="ETN63873.1"/>
    </source>
</evidence>
<protein>
    <submittedName>
        <fullName evidence="2 3">Uncharacterized protein</fullName>
    </submittedName>
</protein>
<accession>W5JKN5</accession>
<dbReference type="PANTHER" id="PTHR31635:SF196">
    <property type="entry name" value="REVERSE TRANSCRIPTASE DOMAIN-CONTAINING PROTEIN-RELATED"/>
    <property type="match status" value="1"/>
</dbReference>
<reference evidence="2" key="3">
    <citation type="journal article" date="2013" name="Nucleic Acids Res.">
        <title>The genome of Anopheles darlingi, the main neotropical malaria vector.</title>
        <authorList>
            <person name="Marinotti O."/>
            <person name="Cerqueira G.C."/>
            <person name="de Almeida L.G."/>
            <person name="Ferro M.I."/>
            <person name="Loreto E.L."/>
            <person name="Zaha A."/>
            <person name="Teixeira S.M."/>
            <person name="Wespiser A.R."/>
            <person name="Almeida E Silva A."/>
            <person name="Schlindwein A.D."/>
            <person name="Pacheco A.C."/>
            <person name="Silva A.L."/>
            <person name="Graveley B.R."/>
            <person name="Walenz B.P."/>
            <person name="Lima Bde A."/>
            <person name="Ribeiro C.A."/>
            <person name="Nunes-Silva C.G."/>
            <person name="de Carvalho C.R."/>
            <person name="Soares C.M."/>
            <person name="de Menezes C.B."/>
            <person name="Matiolli C."/>
            <person name="Caffrey D."/>
            <person name="Araujo D.A."/>
            <person name="de Oliveira D.M."/>
            <person name="Golenbock D."/>
            <person name="Grisard E.C."/>
            <person name="Fantinatti-Garboggini F."/>
            <person name="de Carvalho F.M."/>
            <person name="Barcellos F.G."/>
            <person name="Prosdocimi F."/>
            <person name="May G."/>
            <person name="Azevedo Junior G.M."/>
            <person name="Guimaraes G.M."/>
            <person name="Goldman G.H."/>
            <person name="Padilha I.Q."/>
            <person name="Batista Jda S."/>
            <person name="Ferro J.A."/>
            <person name="Ribeiro J.M."/>
            <person name="Fietto J.L."/>
            <person name="Dabbas K.M."/>
            <person name="Cerdeira L."/>
            <person name="Agnez-Lima L.F."/>
            <person name="Brocchi M."/>
            <person name="de Carvalho M.O."/>
            <person name="Teixeira Mde M."/>
            <person name="Diniz Maia Mde M."/>
            <person name="Goldman M.H."/>
            <person name="Cruz Schneider M.P."/>
            <person name="Felipe M.S."/>
            <person name="Hungria M."/>
            <person name="Nicolas M.F."/>
            <person name="Pereira M."/>
            <person name="Montes M.A."/>
            <person name="Cantao M.E."/>
            <person name="Vincentz M."/>
            <person name="Rafael M.S."/>
            <person name="Silverman N."/>
            <person name="Stoco P.H."/>
            <person name="Souza R.C."/>
            <person name="Vicentini R."/>
            <person name="Gazzinelli R.T."/>
            <person name="Neves Rde O."/>
            <person name="Silva R."/>
            <person name="Astolfi-Filho S."/>
            <person name="Maciel T.E."/>
            <person name="Urmenyi T.P."/>
            <person name="Tadei W.P."/>
            <person name="Camargo E.P."/>
            <person name="de Vasconcelos A.T."/>
        </authorList>
    </citation>
    <scope>NUCLEOTIDE SEQUENCE</scope>
</reference>
<reference evidence="3" key="4">
    <citation type="submission" date="2015-06" db="UniProtKB">
        <authorList>
            <consortium name="EnsemblMetazoa"/>
        </authorList>
    </citation>
    <scope>IDENTIFICATION</scope>
</reference>
<dbReference type="VEuPathDB" id="VectorBase:ADAR2_003497"/>
<dbReference type="HOGENOM" id="CLU_639709_0_0_1"/>
<evidence type="ECO:0000313" key="3">
    <source>
        <dbReference type="EnsemblMetazoa" id="ADAC004398-PA"/>
    </source>
</evidence>
<evidence type="ECO:0000256" key="1">
    <source>
        <dbReference type="SAM" id="MobiDB-lite"/>
    </source>
</evidence>